<dbReference type="PANTHER" id="PTHR48104">
    <property type="entry name" value="METACASPASE-4"/>
    <property type="match status" value="1"/>
</dbReference>
<reference evidence="4 5" key="1">
    <citation type="journal article" date="2016" name="Mol. Biol. Evol.">
        <title>Comparative Genomics of Early-Diverging Mushroom-Forming Fungi Provides Insights into the Origins of Lignocellulose Decay Capabilities.</title>
        <authorList>
            <person name="Nagy L.G."/>
            <person name="Riley R."/>
            <person name="Tritt A."/>
            <person name="Adam C."/>
            <person name="Daum C."/>
            <person name="Floudas D."/>
            <person name="Sun H."/>
            <person name="Yadav J.S."/>
            <person name="Pangilinan J."/>
            <person name="Larsson K.H."/>
            <person name="Matsuura K."/>
            <person name="Barry K."/>
            <person name="Labutti K."/>
            <person name="Kuo R."/>
            <person name="Ohm R.A."/>
            <person name="Bhattacharya S.S."/>
            <person name="Shirouzu T."/>
            <person name="Yoshinaga Y."/>
            <person name="Martin F.M."/>
            <person name="Grigoriev I.V."/>
            <person name="Hibbett D.S."/>
        </authorList>
    </citation>
    <scope>NUCLEOTIDE SEQUENCE [LARGE SCALE GENOMIC DNA]</scope>
    <source>
        <strain evidence="4 5">93-53</strain>
    </source>
</reference>
<dbReference type="InterPro" id="IPR011600">
    <property type="entry name" value="Pept_C14_caspase"/>
</dbReference>
<name>A0A165D1D2_9APHY</name>
<evidence type="ECO:0000259" key="3">
    <source>
        <dbReference type="Pfam" id="PF00656"/>
    </source>
</evidence>
<proteinExistence type="inferred from homology"/>
<dbReference type="InterPro" id="IPR050452">
    <property type="entry name" value="Metacaspase"/>
</dbReference>
<organism evidence="4 5">
    <name type="scientific">Laetiporus sulphureus 93-53</name>
    <dbReference type="NCBI Taxonomy" id="1314785"/>
    <lineage>
        <taxon>Eukaryota</taxon>
        <taxon>Fungi</taxon>
        <taxon>Dikarya</taxon>
        <taxon>Basidiomycota</taxon>
        <taxon>Agaricomycotina</taxon>
        <taxon>Agaricomycetes</taxon>
        <taxon>Polyporales</taxon>
        <taxon>Laetiporus</taxon>
    </lineage>
</organism>
<protein>
    <submittedName>
        <fullName evidence="4">Peptidase C14</fullName>
    </submittedName>
</protein>
<dbReference type="GO" id="GO:0006508">
    <property type="term" value="P:proteolysis"/>
    <property type="evidence" value="ECO:0007669"/>
    <property type="project" value="InterPro"/>
</dbReference>
<dbReference type="Pfam" id="PF00656">
    <property type="entry name" value="Peptidase_C14"/>
    <property type="match status" value="1"/>
</dbReference>
<dbReference type="GeneID" id="63819028"/>
<keyword evidence="5" id="KW-1185">Reference proteome</keyword>
<dbReference type="Proteomes" id="UP000076871">
    <property type="component" value="Unassembled WGS sequence"/>
</dbReference>
<feature type="region of interest" description="Disordered" evidence="2">
    <location>
        <begin position="1"/>
        <end position="20"/>
    </location>
</feature>
<dbReference type="AlphaFoldDB" id="A0A165D1D2"/>
<dbReference type="Gene3D" id="3.40.50.12660">
    <property type="match status" value="1"/>
</dbReference>
<dbReference type="GO" id="GO:0004197">
    <property type="term" value="F:cysteine-type endopeptidase activity"/>
    <property type="evidence" value="ECO:0007669"/>
    <property type="project" value="InterPro"/>
</dbReference>
<dbReference type="RefSeq" id="XP_040761688.1">
    <property type="nucleotide sequence ID" value="XM_040901997.1"/>
</dbReference>
<sequence length="178" mass="19364">MLDSGHGGQVSATDGDEVDGMDEDIYPSDFNISGCIIDNDIHDILTRRLPKECRLTCVFDSCHSESVLDLPYTLTCSRSRPGHPMFHSEVSKEAWPAKAVEGDVICCSACTDEGISRETYGAAGASGLFTSALIKLIRSHPNYSWMDLICSARKELESSGQEPQLSVSHECDINCTIA</sequence>
<dbReference type="InParanoid" id="A0A165D1D2"/>
<accession>A0A165D1D2</accession>
<dbReference type="EMBL" id="KV427640">
    <property type="protein sequence ID" value="KZT03948.1"/>
    <property type="molecule type" value="Genomic_DNA"/>
</dbReference>
<evidence type="ECO:0000256" key="2">
    <source>
        <dbReference type="SAM" id="MobiDB-lite"/>
    </source>
</evidence>
<evidence type="ECO:0000313" key="5">
    <source>
        <dbReference type="Proteomes" id="UP000076871"/>
    </source>
</evidence>
<evidence type="ECO:0000313" key="4">
    <source>
        <dbReference type="EMBL" id="KZT03948.1"/>
    </source>
</evidence>
<feature type="domain" description="Peptidase C14 caspase" evidence="3">
    <location>
        <begin position="4"/>
        <end position="167"/>
    </location>
</feature>
<dbReference type="PANTHER" id="PTHR48104:SF30">
    <property type="entry name" value="METACASPASE-1"/>
    <property type="match status" value="1"/>
</dbReference>
<gene>
    <name evidence="4" type="ORF">LAESUDRAFT_319832</name>
</gene>
<dbReference type="OrthoDB" id="3223806at2759"/>
<comment type="similarity">
    <text evidence="1">Belongs to the peptidase C14B family.</text>
</comment>
<evidence type="ECO:0000256" key="1">
    <source>
        <dbReference type="ARBA" id="ARBA00009005"/>
    </source>
</evidence>
<dbReference type="GO" id="GO:0005737">
    <property type="term" value="C:cytoplasm"/>
    <property type="evidence" value="ECO:0007669"/>
    <property type="project" value="TreeGrafter"/>
</dbReference>